<comment type="caution">
    <text evidence="12">The sequence shown here is derived from an EMBL/GenBank/DDBJ whole genome shotgun (WGS) entry which is preliminary data.</text>
</comment>
<dbReference type="GO" id="GO:0016787">
    <property type="term" value="F:hydrolase activity"/>
    <property type="evidence" value="ECO:0007669"/>
    <property type="project" value="UniProtKB-UniRule"/>
</dbReference>
<dbReference type="GO" id="GO:0000725">
    <property type="term" value="P:recombinational repair"/>
    <property type="evidence" value="ECO:0007669"/>
    <property type="project" value="TreeGrafter"/>
</dbReference>
<dbReference type="Proteomes" id="UP000481872">
    <property type="component" value="Unassembled WGS sequence"/>
</dbReference>
<dbReference type="SUPFAM" id="SSF52540">
    <property type="entry name" value="P-loop containing nucleoside triphosphate hydrolases"/>
    <property type="match status" value="1"/>
</dbReference>
<keyword evidence="13" id="KW-1185">Reference proteome</keyword>
<evidence type="ECO:0000256" key="4">
    <source>
        <dbReference type="ARBA" id="ARBA00022806"/>
    </source>
</evidence>
<sequence length="569" mass="66355">MDLSLATRLVDSREEIDIDKHFKVVAGPGAGKTTFLINHINNIIEKSKKISDLRKIACITYTNVGVKNIIEKLGDAYDCVEVSTIHSFLYKHVVKPYLWVLNSKFKFDLQKISGHEEFIPTFSILKEWKTQTKQFHIIDNKKLSKSLSKLSWILHNDKIELKFKNAWEGQVGEYSIRNDSYLPYKEICWRKGIISHDDVLYLSYLIIEKNSRVLEIIRGKFPYILMDEFQDTNPIQSAIIKIISNEETIVGVIGDECQSIYSFQGADVGQFIKFDLPNMKTYYIEDNRRSTEEIINLLNYMRREESLKQKSPEDLHGDKPYLIIGNFLKIFKNVKEICENKAIYTLSYRKELSNQLKYGVGSLFSNDITNELIFDDGERGKIIFYSICAIEHCKQNNFKEALKSMKKAYKKTEEFDDRCSFNNVKRLVDDYDKISNLNIIDFYNEYIFGSYGIKGRITSGKKKEYYEKLTYKQVACTININDDTGAFRTIHKAKGDEFENVLLLINPSDFNENTNLEFLFNPDMTKEEHRVYYVALSRAKKRLFIAIPPISERTKDKLGDIEFLKVENL</sequence>
<feature type="binding site" evidence="10">
    <location>
        <begin position="26"/>
        <end position="33"/>
    </location>
    <ligand>
        <name>ATP</name>
        <dbReference type="ChEBI" id="CHEBI:30616"/>
    </ligand>
</feature>
<evidence type="ECO:0000256" key="5">
    <source>
        <dbReference type="ARBA" id="ARBA00022840"/>
    </source>
</evidence>
<dbReference type="InterPro" id="IPR014017">
    <property type="entry name" value="DNA_helicase_UvrD-like_C"/>
</dbReference>
<keyword evidence="3 10" id="KW-0378">Hydrolase</keyword>
<feature type="domain" description="UvrD-like helicase ATP-binding" evidence="11">
    <location>
        <begin position="5"/>
        <end position="291"/>
    </location>
</feature>
<evidence type="ECO:0000256" key="10">
    <source>
        <dbReference type="PROSITE-ProRule" id="PRU00560"/>
    </source>
</evidence>
<evidence type="ECO:0000259" key="11">
    <source>
        <dbReference type="PROSITE" id="PS51198"/>
    </source>
</evidence>
<keyword evidence="5 10" id="KW-0067">ATP-binding</keyword>
<name>A0A6M0H529_9CLOT</name>
<dbReference type="Gene3D" id="1.10.10.160">
    <property type="match status" value="1"/>
</dbReference>
<dbReference type="InterPro" id="IPR013986">
    <property type="entry name" value="DExx_box_DNA_helicase_dom_sf"/>
</dbReference>
<protein>
    <recommendedName>
        <fullName evidence="8">DNA 3'-5' helicase</fullName>
        <ecNumber evidence="8">5.6.2.4</ecNumber>
    </recommendedName>
</protein>
<dbReference type="InterPro" id="IPR000212">
    <property type="entry name" value="DNA_helicase_UvrD/REP"/>
</dbReference>
<dbReference type="AlphaFoldDB" id="A0A6M0H529"/>
<evidence type="ECO:0000256" key="6">
    <source>
        <dbReference type="ARBA" id="ARBA00023235"/>
    </source>
</evidence>
<keyword evidence="6" id="KW-0413">Isomerase</keyword>
<dbReference type="Pfam" id="PF00580">
    <property type="entry name" value="UvrD-helicase"/>
    <property type="match status" value="1"/>
</dbReference>
<comment type="catalytic activity">
    <reaction evidence="9">
        <text>ATP + H2O = ADP + phosphate + H(+)</text>
        <dbReference type="Rhea" id="RHEA:13065"/>
        <dbReference type="ChEBI" id="CHEBI:15377"/>
        <dbReference type="ChEBI" id="CHEBI:15378"/>
        <dbReference type="ChEBI" id="CHEBI:30616"/>
        <dbReference type="ChEBI" id="CHEBI:43474"/>
        <dbReference type="ChEBI" id="CHEBI:456216"/>
        <dbReference type="EC" id="5.6.2.4"/>
    </reaction>
</comment>
<dbReference type="PANTHER" id="PTHR11070:SF3">
    <property type="entry name" value="DNA 3'-5' HELICASE"/>
    <property type="match status" value="1"/>
</dbReference>
<dbReference type="Pfam" id="PF13361">
    <property type="entry name" value="UvrD_C"/>
    <property type="match status" value="1"/>
</dbReference>
<dbReference type="GO" id="GO:0043138">
    <property type="term" value="F:3'-5' DNA helicase activity"/>
    <property type="evidence" value="ECO:0007669"/>
    <property type="project" value="UniProtKB-EC"/>
</dbReference>
<evidence type="ECO:0000313" key="12">
    <source>
        <dbReference type="EMBL" id="NEU05183.1"/>
    </source>
</evidence>
<dbReference type="Gene3D" id="3.40.50.300">
    <property type="entry name" value="P-loop containing nucleotide triphosphate hydrolases"/>
    <property type="match status" value="2"/>
</dbReference>
<reference evidence="12 13" key="1">
    <citation type="submission" date="2020-02" db="EMBL/GenBank/DDBJ databases">
        <title>Genome assembly of a novel Clostridium senegalense strain.</title>
        <authorList>
            <person name="Gupta T.B."/>
            <person name="Jauregui R."/>
            <person name="Maclean P."/>
            <person name="Nawarathana A."/>
            <person name="Brightwell G."/>
        </authorList>
    </citation>
    <scope>NUCLEOTIDE SEQUENCE [LARGE SCALE GENOMIC DNA]</scope>
    <source>
        <strain evidence="12 13">AGRFS4</strain>
    </source>
</reference>
<dbReference type="InterPro" id="IPR014016">
    <property type="entry name" value="UvrD-like_ATP-bd"/>
</dbReference>
<evidence type="ECO:0000256" key="3">
    <source>
        <dbReference type="ARBA" id="ARBA00022801"/>
    </source>
</evidence>
<evidence type="ECO:0000256" key="9">
    <source>
        <dbReference type="ARBA" id="ARBA00048988"/>
    </source>
</evidence>
<dbReference type="RefSeq" id="WP_199870062.1">
    <property type="nucleotide sequence ID" value="NZ_JAAGPU010000017.1"/>
</dbReference>
<dbReference type="PROSITE" id="PS51198">
    <property type="entry name" value="UVRD_HELICASE_ATP_BIND"/>
    <property type="match status" value="1"/>
</dbReference>
<dbReference type="PANTHER" id="PTHR11070">
    <property type="entry name" value="UVRD / RECB / PCRA DNA HELICASE FAMILY MEMBER"/>
    <property type="match status" value="1"/>
</dbReference>
<evidence type="ECO:0000256" key="8">
    <source>
        <dbReference type="ARBA" id="ARBA00034808"/>
    </source>
</evidence>
<gene>
    <name evidence="12" type="ORF">G3M99_10025</name>
</gene>
<proteinExistence type="inferred from homology"/>
<evidence type="ECO:0000256" key="1">
    <source>
        <dbReference type="ARBA" id="ARBA00009922"/>
    </source>
</evidence>
<dbReference type="GO" id="GO:0005829">
    <property type="term" value="C:cytosol"/>
    <property type="evidence" value="ECO:0007669"/>
    <property type="project" value="TreeGrafter"/>
</dbReference>
<keyword evidence="2 10" id="KW-0547">Nucleotide-binding</keyword>
<evidence type="ECO:0000256" key="7">
    <source>
        <dbReference type="ARBA" id="ARBA00034617"/>
    </source>
</evidence>
<evidence type="ECO:0000256" key="2">
    <source>
        <dbReference type="ARBA" id="ARBA00022741"/>
    </source>
</evidence>
<comment type="similarity">
    <text evidence="1">Belongs to the helicase family. UvrD subfamily.</text>
</comment>
<dbReference type="EMBL" id="JAAGPU010000017">
    <property type="protein sequence ID" value="NEU05183.1"/>
    <property type="molecule type" value="Genomic_DNA"/>
</dbReference>
<dbReference type="GO" id="GO:0005524">
    <property type="term" value="F:ATP binding"/>
    <property type="evidence" value="ECO:0007669"/>
    <property type="project" value="UniProtKB-UniRule"/>
</dbReference>
<evidence type="ECO:0000313" key="13">
    <source>
        <dbReference type="Proteomes" id="UP000481872"/>
    </source>
</evidence>
<comment type="catalytic activity">
    <reaction evidence="7">
        <text>Couples ATP hydrolysis with the unwinding of duplex DNA by translocating in the 3'-5' direction.</text>
        <dbReference type="EC" id="5.6.2.4"/>
    </reaction>
</comment>
<accession>A0A6M0H529</accession>
<keyword evidence="4 10" id="KW-0347">Helicase</keyword>
<organism evidence="12 13">
    <name type="scientific">Clostridium senegalense</name>
    <dbReference type="NCBI Taxonomy" id="1465809"/>
    <lineage>
        <taxon>Bacteria</taxon>
        <taxon>Bacillati</taxon>
        <taxon>Bacillota</taxon>
        <taxon>Clostridia</taxon>
        <taxon>Eubacteriales</taxon>
        <taxon>Clostridiaceae</taxon>
        <taxon>Clostridium</taxon>
    </lineage>
</organism>
<dbReference type="GO" id="GO:0003677">
    <property type="term" value="F:DNA binding"/>
    <property type="evidence" value="ECO:0007669"/>
    <property type="project" value="InterPro"/>
</dbReference>
<dbReference type="InterPro" id="IPR027417">
    <property type="entry name" value="P-loop_NTPase"/>
</dbReference>
<dbReference type="EC" id="5.6.2.4" evidence="8"/>